<feature type="compositionally biased region" description="Pro residues" evidence="1">
    <location>
        <begin position="295"/>
        <end position="308"/>
    </location>
</feature>
<evidence type="ECO:0000313" key="4">
    <source>
        <dbReference type="Proteomes" id="UP000028194"/>
    </source>
</evidence>
<dbReference type="InterPro" id="IPR014756">
    <property type="entry name" value="Ig_E-set"/>
</dbReference>
<feature type="region of interest" description="Disordered" evidence="1">
    <location>
        <begin position="289"/>
        <end position="314"/>
    </location>
</feature>
<dbReference type="SUPFAM" id="SSF49785">
    <property type="entry name" value="Galactose-binding domain-like"/>
    <property type="match status" value="1"/>
</dbReference>
<dbReference type="HOGENOM" id="CLU_033520_0_0_2"/>
<evidence type="ECO:0000259" key="2">
    <source>
        <dbReference type="PROSITE" id="PS50022"/>
    </source>
</evidence>
<dbReference type="KEGG" id="nev:NTE_02182"/>
<sequence>MRISATVNHLMKMPDRGGISKRLVFLSVGAMLVLSLPAAAGAIPYASAAPACVALQVTKVSASGNDGNVPKNTIDGKLGTRWSNLGKGSWISMDLGGIVNVCYVDIAWYKGDTRQNTFVISHSPDGRTYIQDYSAKSSGTTASLQRYNFADVSARFVRITVNGNTENNWASITEIKVYGYVSGGTQDTIRPFVTIDQPADRSEIVTSSSTATTATVNIMGKASDSTSGVKLVEVRTDNNAYQPASPASPGDWSTWTNSRTLAVGNHEIAARATDNAGNQQVFTISVKVSQKPADTPSPPTTPPGPGPTPTKDRFGITKINPTAAGGMEWSSSWDNGHARTIGNAIDPDDKWFDAAHGEGRYAIDGKGTLTASGDFVRMYVHDPAKEREWSENLEITMYIKRISETRTVDYSGLQVFARTNHGTNGNEESNLCDDRGYGGLVNINGEWSFEKETAHHLDNGYAGAAGERPSGDLPKNTWVGFKYVLRNMDDNTKVKLELYRDTTGGANGGNWQKVTEFVDSGKNFGNGHGACRSGVNPALPLIHSFINSSSESKEPMLTVYARHEYGTMAYSDFTIREIDPLS</sequence>
<gene>
    <name evidence="3" type="ORF">NTE_02182</name>
</gene>
<dbReference type="SUPFAM" id="SSF81296">
    <property type="entry name" value="E set domains"/>
    <property type="match status" value="1"/>
</dbReference>
<dbReference type="InterPro" id="IPR000421">
    <property type="entry name" value="FA58C"/>
</dbReference>
<evidence type="ECO:0000256" key="1">
    <source>
        <dbReference type="SAM" id="MobiDB-lite"/>
    </source>
</evidence>
<dbReference type="Pfam" id="PF00754">
    <property type="entry name" value="F5_F8_type_C"/>
    <property type="match status" value="1"/>
</dbReference>
<dbReference type="STRING" id="1459636.NTE_02182"/>
<dbReference type="AlphaFoldDB" id="A0A075MRV4"/>
<dbReference type="PROSITE" id="PS50022">
    <property type="entry name" value="FA58C_3"/>
    <property type="match status" value="1"/>
</dbReference>
<proteinExistence type="predicted"/>
<dbReference type="eggNOG" id="arCOG03439">
    <property type="taxonomic scope" value="Archaea"/>
</dbReference>
<protein>
    <submittedName>
        <fullName evidence="3">F5/8 type C domain-containing protein</fullName>
    </submittedName>
</protein>
<accession>A0A075MRV4</accession>
<feature type="domain" description="F5/8 type C" evidence="2">
    <location>
        <begin position="38"/>
        <end position="180"/>
    </location>
</feature>
<organism evidence="3 4">
    <name type="scientific">Candidatus Nitrososphaera evergladensis SR1</name>
    <dbReference type="NCBI Taxonomy" id="1459636"/>
    <lineage>
        <taxon>Archaea</taxon>
        <taxon>Nitrososphaerota</taxon>
        <taxon>Nitrososphaeria</taxon>
        <taxon>Nitrososphaerales</taxon>
        <taxon>Nitrososphaeraceae</taxon>
        <taxon>Nitrososphaera</taxon>
    </lineage>
</organism>
<reference evidence="3 4" key="1">
    <citation type="journal article" date="2014" name="PLoS ONE">
        <title>Genome Sequence of Candidatus Nitrososphaera evergladensis from Group I.1b Enriched from Everglades Soil Reveals Novel Genomic Features of the Ammonia-Oxidizing Archaea.</title>
        <authorList>
            <person name="Zhalnina K.V."/>
            <person name="Dias R."/>
            <person name="Leonard M.T."/>
            <person name="Dorr de Quadros P."/>
            <person name="Camargo F.A."/>
            <person name="Drew J.C."/>
            <person name="Farmerie W.G."/>
            <person name="Daroub S.H."/>
            <person name="Triplett E.W."/>
        </authorList>
    </citation>
    <scope>NUCLEOTIDE SEQUENCE [LARGE SCALE GENOMIC DNA]</scope>
    <source>
        <strain evidence="3 4">SR1</strain>
    </source>
</reference>
<keyword evidence="4" id="KW-1185">Reference proteome</keyword>
<name>A0A075MRV4_9ARCH</name>
<dbReference type="InterPro" id="IPR008979">
    <property type="entry name" value="Galactose-bd-like_sf"/>
</dbReference>
<dbReference type="Proteomes" id="UP000028194">
    <property type="component" value="Chromosome"/>
</dbReference>
<dbReference type="Gene3D" id="2.60.120.260">
    <property type="entry name" value="Galactose-binding domain-like"/>
    <property type="match status" value="1"/>
</dbReference>
<dbReference type="EMBL" id="CP007174">
    <property type="protein sequence ID" value="AIF84236.1"/>
    <property type="molecule type" value="Genomic_DNA"/>
</dbReference>
<evidence type="ECO:0000313" key="3">
    <source>
        <dbReference type="EMBL" id="AIF84236.1"/>
    </source>
</evidence>
<dbReference type="Gene3D" id="2.60.40.650">
    <property type="match status" value="1"/>
</dbReference>